<evidence type="ECO:0000313" key="5">
    <source>
        <dbReference type="Proteomes" id="UP000075809"/>
    </source>
</evidence>
<evidence type="ECO:0000256" key="1">
    <source>
        <dbReference type="ARBA" id="ARBA00022460"/>
    </source>
</evidence>
<feature type="region of interest" description="Disordered" evidence="3">
    <location>
        <begin position="92"/>
        <end position="155"/>
    </location>
</feature>
<dbReference type="PANTHER" id="PTHR10380">
    <property type="entry name" value="CUTICLE PROTEIN"/>
    <property type="match status" value="1"/>
</dbReference>
<proteinExistence type="predicted"/>
<name>A0A151WZS0_9HYME</name>
<feature type="compositionally biased region" description="Low complexity" evidence="3">
    <location>
        <begin position="320"/>
        <end position="336"/>
    </location>
</feature>
<dbReference type="Proteomes" id="UP000075809">
    <property type="component" value="Unassembled WGS sequence"/>
</dbReference>
<dbReference type="AlphaFoldDB" id="A0A151WZS0"/>
<evidence type="ECO:0000313" key="4">
    <source>
        <dbReference type="EMBL" id="KYQ53399.1"/>
    </source>
</evidence>
<evidence type="ECO:0000256" key="3">
    <source>
        <dbReference type="SAM" id="MobiDB-lite"/>
    </source>
</evidence>
<feature type="compositionally biased region" description="Gly residues" evidence="3">
    <location>
        <begin position="291"/>
        <end position="319"/>
    </location>
</feature>
<accession>A0A151WZS0</accession>
<feature type="region of interest" description="Disordered" evidence="3">
    <location>
        <begin position="288"/>
        <end position="336"/>
    </location>
</feature>
<evidence type="ECO:0000256" key="2">
    <source>
        <dbReference type="PROSITE-ProRule" id="PRU00497"/>
    </source>
</evidence>
<dbReference type="PROSITE" id="PS00233">
    <property type="entry name" value="CHIT_BIND_RR_1"/>
    <property type="match status" value="1"/>
</dbReference>
<dbReference type="Pfam" id="PF00379">
    <property type="entry name" value="Chitin_bind_4"/>
    <property type="match status" value="1"/>
</dbReference>
<keyword evidence="1 2" id="KW-0193">Cuticle</keyword>
<protein>
    <submittedName>
        <fullName evidence="4">Endocuticle structural glycoprotein SgAbd-2</fullName>
    </submittedName>
</protein>
<dbReference type="InterPro" id="IPR050468">
    <property type="entry name" value="Cuticle_Struct_Prot"/>
</dbReference>
<dbReference type="InterPro" id="IPR031311">
    <property type="entry name" value="CHIT_BIND_RR_consensus"/>
</dbReference>
<reference evidence="4 5" key="1">
    <citation type="submission" date="2015-09" db="EMBL/GenBank/DDBJ databases">
        <title>Trachymyrmex zeteki WGS genome.</title>
        <authorList>
            <person name="Nygaard S."/>
            <person name="Hu H."/>
            <person name="Boomsma J."/>
            <person name="Zhang G."/>
        </authorList>
    </citation>
    <scope>NUCLEOTIDE SEQUENCE [LARGE SCALE GENOMIC DNA]</scope>
    <source>
        <strain evidence="4">Tzet28-1</strain>
        <tissue evidence="4">Whole body</tissue>
    </source>
</reference>
<feature type="compositionally biased region" description="Gly residues" evidence="3">
    <location>
        <begin position="117"/>
        <end position="155"/>
    </location>
</feature>
<organism evidence="4 5">
    <name type="scientific">Mycetomoellerius zeteki</name>
    <dbReference type="NCBI Taxonomy" id="64791"/>
    <lineage>
        <taxon>Eukaryota</taxon>
        <taxon>Metazoa</taxon>
        <taxon>Ecdysozoa</taxon>
        <taxon>Arthropoda</taxon>
        <taxon>Hexapoda</taxon>
        <taxon>Insecta</taxon>
        <taxon>Pterygota</taxon>
        <taxon>Neoptera</taxon>
        <taxon>Endopterygota</taxon>
        <taxon>Hymenoptera</taxon>
        <taxon>Apocrita</taxon>
        <taxon>Aculeata</taxon>
        <taxon>Formicoidea</taxon>
        <taxon>Formicidae</taxon>
        <taxon>Myrmicinae</taxon>
        <taxon>Mycetomoellerius</taxon>
    </lineage>
</organism>
<dbReference type="STRING" id="64791.A0A151WZS0"/>
<dbReference type="GO" id="GO:0062129">
    <property type="term" value="C:chitin-based extracellular matrix"/>
    <property type="evidence" value="ECO:0007669"/>
    <property type="project" value="TreeGrafter"/>
</dbReference>
<dbReference type="EMBL" id="KQ982630">
    <property type="protein sequence ID" value="KYQ53399.1"/>
    <property type="molecule type" value="Genomic_DNA"/>
</dbReference>
<dbReference type="InterPro" id="IPR000618">
    <property type="entry name" value="Insect_cuticle"/>
</dbReference>
<dbReference type="PROSITE" id="PS51155">
    <property type="entry name" value="CHIT_BIND_RR_2"/>
    <property type="match status" value="1"/>
</dbReference>
<keyword evidence="5" id="KW-1185">Reference proteome</keyword>
<dbReference type="PANTHER" id="PTHR10380:SF173">
    <property type="entry name" value="CUTICULAR PROTEIN 47EF, ISOFORM C-RELATED"/>
    <property type="match status" value="1"/>
</dbReference>
<gene>
    <name evidence="4" type="ORF">ALC60_07465</name>
</gene>
<sequence length="336" mass="33045">MALPPCVSSSSTLSLLLSSSPLGVSSQRGFVGESSRNASPDYIQSWCHPRLLVGGWEEDDPRAEPLSIALLAIIGTCYAARLDTTYLPPGSAGSAGGAGLIHPPSGHGGPIKLSSPGGSGGPGGPSSFGGPSGFRGPSGFGGSSGPSGHGGTGGFGLGSGGDAYAGGGGLGGGGHGGQQIPIISYTNENAGDGNYQYSYETGNGITVQETGHRQGYCVKTSACGVAGESESVSGSFSYTGSDGVQYSITYTADEYGFHPQGAHLPTPPPIPPEIQRGVELALAAEARGENQDGGGGGYSHGGSGYPSGGGGHSGHGSGVYQGPSSYQTSSSGGYQY</sequence>
<dbReference type="GO" id="GO:0008010">
    <property type="term" value="F:structural constituent of chitin-based larval cuticle"/>
    <property type="evidence" value="ECO:0007669"/>
    <property type="project" value="TreeGrafter"/>
</dbReference>